<dbReference type="AlphaFoldDB" id="A0A1Y1Y8B3"/>
<dbReference type="STRING" id="1231657.A0A1Y1Y8B3"/>
<keyword evidence="2" id="KW-1185">Reference proteome</keyword>
<proteinExistence type="predicted"/>
<comment type="caution">
    <text evidence="1">The sequence shown here is derived from an EMBL/GenBank/DDBJ whole genome shotgun (WGS) entry which is preliminary data.</text>
</comment>
<dbReference type="OrthoDB" id="5422579at2759"/>
<dbReference type="Gene3D" id="3.80.10.10">
    <property type="entry name" value="Ribonuclease Inhibitor"/>
    <property type="match status" value="1"/>
</dbReference>
<evidence type="ECO:0000313" key="1">
    <source>
        <dbReference type="EMBL" id="ORX94219.1"/>
    </source>
</evidence>
<sequence>MTYPDLPREVHLEILRYVGNDDLHNYRLASKLLAEIGAVELFRILGFHARWDSIRCIKSVGQHHTLRSHVRAVVCNANLWGLSVWDFAGYEDLHLLECGSGCPSMPLRGCPKCGRTRSQLRVEYSQRKGAIHGLEGLVSTHHLWDLLLSLPLLSKLFFTNEALDIQGRRMKKTAPTPDSEHRLLSLGTVSKVHRLILESPGLDAYFLGPSTERYDLQTATHLAGKKLTKLRIDCLDRRTFLPAVYPFGTGTTLPNLRSLKLCLATWYTNFPRSDSDNVLEMRGSPAPYPHGLLKSFLQSLPALKSLSLQLHKRTRHYLHGYITLNDGSSDLGDIFPLGNPWPSLSKLSLDRFDTSEEDLIRLLDSHKGTLETLRMQNMCLKATGSWSRVFEHINKNPTLSRVSLLGNFYIAPAETGKDHIKWNLDERLGRALEHYMNAGGDNPLGLATSVEAN</sequence>
<dbReference type="EMBL" id="MCFA01000315">
    <property type="protein sequence ID" value="ORX94219.1"/>
    <property type="molecule type" value="Genomic_DNA"/>
</dbReference>
<reference evidence="1 2" key="1">
    <citation type="submission" date="2016-07" db="EMBL/GenBank/DDBJ databases">
        <title>Pervasive Adenine N6-methylation of Active Genes in Fungi.</title>
        <authorList>
            <consortium name="DOE Joint Genome Institute"/>
            <person name="Mondo S.J."/>
            <person name="Dannebaum R.O."/>
            <person name="Kuo R.C."/>
            <person name="Labutti K."/>
            <person name="Haridas S."/>
            <person name="Kuo A."/>
            <person name="Salamov A."/>
            <person name="Ahrendt S.R."/>
            <person name="Lipzen A."/>
            <person name="Sullivan W."/>
            <person name="Andreopoulos W.B."/>
            <person name="Clum A."/>
            <person name="Lindquist E."/>
            <person name="Daum C."/>
            <person name="Ramamoorthy G.K."/>
            <person name="Gryganskyi A."/>
            <person name="Culley D."/>
            <person name="Magnuson J.K."/>
            <person name="James T.Y."/>
            <person name="O'Malley M.A."/>
            <person name="Stajich J.E."/>
            <person name="Spatafora J.W."/>
            <person name="Visel A."/>
            <person name="Grigoriev I.V."/>
        </authorList>
    </citation>
    <scope>NUCLEOTIDE SEQUENCE [LARGE SCALE GENOMIC DNA]</scope>
    <source>
        <strain evidence="1 2">CBS 115471</strain>
    </source>
</reference>
<gene>
    <name evidence="1" type="ORF">BCR34DRAFT_580133</name>
</gene>
<accession>A0A1Y1Y8B3</accession>
<name>A0A1Y1Y8B3_9PLEO</name>
<dbReference type="InterPro" id="IPR032675">
    <property type="entry name" value="LRR_dom_sf"/>
</dbReference>
<protein>
    <recommendedName>
        <fullName evidence="3">F-box domain-containing protein</fullName>
    </recommendedName>
</protein>
<evidence type="ECO:0008006" key="3">
    <source>
        <dbReference type="Google" id="ProtNLM"/>
    </source>
</evidence>
<organism evidence="1 2">
    <name type="scientific">Clohesyomyces aquaticus</name>
    <dbReference type="NCBI Taxonomy" id="1231657"/>
    <lineage>
        <taxon>Eukaryota</taxon>
        <taxon>Fungi</taxon>
        <taxon>Dikarya</taxon>
        <taxon>Ascomycota</taxon>
        <taxon>Pezizomycotina</taxon>
        <taxon>Dothideomycetes</taxon>
        <taxon>Pleosporomycetidae</taxon>
        <taxon>Pleosporales</taxon>
        <taxon>Lindgomycetaceae</taxon>
        <taxon>Clohesyomyces</taxon>
    </lineage>
</organism>
<evidence type="ECO:0000313" key="2">
    <source>
        <dbReference type="Proteomes" id="UP000193144"/>
    </source>
</evidence>
<dbReference type="Proteomes" id="UP000193144">
    <property type="component" value="Unassembled WGS sequence"/>
</dbReference>